<sequence>MGGIHSWLTSNLQRECCSLSPRSISLVLFALTTNGKCHRLKAVFATVVLSVAGSASLRPALGAHWSRLLALGSSLQPDRLGEQLEVSLVTWLTSPQSCRECGPGRRSGTLNTIILNSSTLSRKSADCRSLSIRASAEAHQQIQALHLLPGLGHAGLGEELLLLTHLPGRPPHTPPGLPGSS</sequence>
<protein>
    <submittedName>
        <fullName evidence="1">Uncharacterized protein</fullName>
    </submittedName>
</protein>
<keyword evidence="2" id="KW-1185">Reference proteome</keyword>
<accession>A0A444V818</accession>
<dbReference type="AlphaFoldDB" id="A0A444V818"/>
<dbReference type="EMBL" id="SCEB01001565">
    <property type="protein sequence ID" value="RXM96582.1"/>
    <property type="molecule type" value="Genomic_DNA"/>
</dbReference>
<organism evidence="1 2">
    <name type="scientific">Acipenser ruthenus</name>
    <name type="common">Sterlet sturgeon</name>
    <dbReference type="NCBI Taxonomy" id="7906"/>
    <lineage>
        <taxon>Eukaryota</taxon>
        <taxon>Metazoa</taxon>
        <taxon>Chordata</taxon>
        <taxon>Craniata</taxon>
        <taxon>Vertebrata</taxon>
        <taxon>Euteleostomi</taxon>
        <taxon>Actinopterygii</taxon>
        <taxon>Chondrostei</taxon>
        <taxon>Acipenseriformes</taxon>
        <taxon>Acipenseridae</taxon>
        <taxon>Acipenser</taxon>
    </lineage>
</organism>
<comment type="caution">
    <text evidence="1">The sequence shown here is derived from an EMBL/GenBank/DDBJ whole genome shotgun (WGS) entry which is preliminary data.</text>
</comment>
<evidence type="ECO:0000313" key="1">
    <source>
        <dbReference type="EMBL" id="RXM96582.1"/>
    </source>
</evidence>
<proteinExistence type="predicted"/>
<dbReference type="Proteomes" id="UP000289886">
    <property type="component" value="Unassembled WGS sequence"/>
</dbReference>
<reference evidence="1 2" key="1">
    <citation type="submission" date="2019-01" db="EMBL/GenBank/DDBJ databases">
        <title>Draft Genome and Complete Hox-Cluster Characterization of the Sterlet Sturgeon (Acipenser ruthenus).</title>
        <authorList>
            <person name="Wei Q."/>
        </authorList>
    </citation>
    <scope>NUCLEOTIDE SEQUENCE [LARGE SCALE GENOMIC DNA]</scope>
    <source>
        <strain evidence="1">WHYD16114868_AA</strain>
        <tissue evidence="1">Blood</tissue>
    </source>
</reference>
<gene>
    <name evidence="1" type="ORF">EOD39_15504</name>
</gene>
<name>A0A444V818_ACIRT</name>
<evidence type="ECO:0000313" key="2">
    <source>
        <dbReference type="Proteomes" id="UP000289886"/>
    </source>
</evidence>